<dbReference type="SUPFAM" id="SSF81301">
    <property type="entry name" value="Nucleotidyltransferase"/>
    <property type="match status" value="1"/>
</dbReference>
<comment type="subunit">
    <text evidence="2">Interacts with ribosomal protein uL14 (rplN).</text>
</comment>
<dbReference type="eggNOG" id="COG0799">
    <property type="taxonomic scope" value="Bacteria"/>
</dbReference>
<evidence type="ECO:0000256" key="2">
    <source>
        <dbReference type="HAMAP-Rule" id="MF_01477"/>
    </source>
</evidence>
<keyword evidence="4" id="KW-1185">Reference proteome</keyword>
<name>D0WFJ9_SLAES</name>
<dbReference type="GO" id="GO:0005737">
    <property type="term" value="C:cytoplasm"/>
    <property type="evidence" value="ECO:0007669"/>
    <property type="project" value="UniProtKB-SubCell"/>
</dbReference>
<dbReference type="Pfam" id="PF02410">
    <property type="entry name" value="RsfS"/>
    <property type="match status" value="1"/>
</dbReference>
<dbReference type="Proteomes" id="UP000006001">
    <property type="component" value="Unassembled WGS sequence"/>
</dbReference>
<dbReference type="Gene3D" id="3.30.460.10">
    <property type="entry name" value="Beta Polymerase, domain 2"/>
    <property type="match status" value="1"/>
</dbReference>
<proteinExistence type="inferred from homology"/>
<dbReference type="InterPro" id="IPR043519">
    <property type="entry name" value="NT_sf"/>
</dbReference>
<dbReference type="PANTHER" id="PTHR21043">
    <property type="entry name" value="IOJAP SUPERFAMILY ORTHOLOG"/>
    <property type="match status" value="1"/>
</dbReference>
<evidence type="ECO:0000256" key="1">
    <source>
        <dbReference type="ARBA" id="ARBA00010574"/>
    </source>
</evidence>
<protein>
    <recommendedName>
        <fullName evidence="2">Ribosomal silencing factor RsfS</fullName>
    </recommendedName>
</protein>
<dbReference type="GO" id="GO:0042256">
    <property type="term" value="P:cytosolic ribosome assembly"/>
    <property type="evidence" value="ECO:0007669"/>
    <property type="project" value="UniProtKB-UniRule"/>
</dbReference>
<keyword evidence="2" id="KW-0810">Translation regulation</keyword>
<dbReference type="NCBIfam" id="TIGR00090">
    <property type="entry name" value="rsfS_iojap_ybeB"/>
    <property type="match status" value="1"/>
</dbReference>
<comment type="subcellular location">
    <subcellularLocation>
        <location evidence="2">Cytoplasm</location>
    </subcellularLocation>
</comment>
<reference evidence="3" key="1">
    <citation type="submission" date="2009-10" db="EMBL/GenBank/DDBJ databases">
        <authorList>
            <person name="Weinstock G."/>
            <person name="Sodergren E."/>
            <person name="Clifton S."/>
            <person name="Fulton L."/>
            <person name="Fulton B."/>
            <person name="Courtney L."/>
            <person name="Fronick C."/>
            <person name="Harrison M."/>
            <person name="Strong C."/>
            <person name="Farmer C."/>
            <person name="Delahaunty K."/>
            <person name="Markovic C."/>
            <person name="Hall O."/>
            <person name="Minx P."/>
            <person name="Tomlinson C."/>
            <person name="Mitreva M."/>
            <person name="Nelson J."/>
            <person name="Hou S."/>
            <person name="Wollam A."/>
            <person name="Pepin K.H."/>
            <person name="Johnson M."/>
            <person name="Bhonagiri V."/>
            <person name="Nash W.E."/>
            <person name="Warren W."/>
            <person name="Chinwalla A."/>
            <person name="Mardis E.R."/>
            <person name="Wilson R.K."/>
        </authorList>
    </citation>
    <scope>NUCLEOTIDE SEQUENCE [LARGE SCALE GENOMIC DNA]</scope>
    <source>
        <strain evidence="3">ATCC 700122</strain>
    </source>
</reference>
<keyword evidence="2" id="KW-0963">Cytoplasm</keyword>
<comment type="similarity">
    <text evidence="1 2">Belongs to the Iojap/RsfS family.</text>
</comment>
<evidence type="ECO:0000313" key="4">
    <source>
        <dbReference type="Proteomes" id="UP000006001"/>
    </source>
</evidence>
<dbReference type="GO" id="GO:0017148">
    <property type="term" value="P:negative regulation of translation"/>
    <property type="evidence" value="ECO:0007669"/>
    <property type="project" value="UniProtKB-UniRule"/>
</dbReference>
<keyword evidence="2" id="KW-0678">Repressor</keyword>
<comment type="function">
    <text evidence="2">Functions as a ribosomal silencing factor. Interacts with ribosomal protein uL14 (rplN), blocking formation of intersubunit bridge B8. Prevents association of the 30S and 50S ribosomal subunits and the formation of functional ribosomes, thus repressing translation.</text>
</comment>
<dbReference type="GO" id="GO:0043023">
    <property type="term" value="F:ribosomal large subunit binding"/>
    <property type="evidence" value="ECO:0007669"/>
    <property type="project" value="TreeGrafter"/>
</dbReference>
<dbReference type="InterPro" id="IPR004394">
    <property type="entry name" value="Iojap/RsfS/C7orf30"/>
</dbReference>
<dbReference type="GO" id="GO:0090071">
    <property type="term" value="P:negative regulation of ribosome biogenesis"/>
    <property type="evidence" value="ECO:0007669"/>
    <property type="project" value="UniProtKB-UniRule"/>
</dbReference>
<organism evidence="3 4">
    <name type="scientific">Slackia exigua (strain ATCC 700122 / DSM 15923 / CIP 105133 / JCM 11022 / KCTC 5966 / S-7)</name>
    <dbReference type="NCBI Taxonomy" id="649764"/>
    <lineage>
        <taxon>Bacteria</taxon>
        <taxon>Bacillati</taxon>
        <taxon>Actinomycetota</taxon>
        <taxon>Coriobacteriia</taxon>
        <taxon>Eggerthellales</taxon>
        <taxon>Eggerthellaceae</taxon>
        <taxon>Slackia</taxon>
    </lineage>
</organism>
<gene>
    <name evidence="2" type="primary">rsfS</name>
    <name evidence="3" type="ORF">HMPREF0762_00598</name>
</gene>
<evidence type="ECO:0000313" key="3">
    <source>
        <dbReference type="EMBL" id="EEZ61262.1"/>
    </source>
</evidence>
<dbReference type="HOGENOM" id="CLU_092688_2_0_11"/>
<accession>D0WFJ9</accession>
<dbReference type="PANTHER" id="PTHR21043:SF0">
    <property type="entry name" value="MITOCHONDRIAL ASSEMBLY OF RIBOSOMAL LARGE SUBUNIT PROTEIN 1"/>
    <property type="match status" value="1"/>
</dbReference>
<dbReference type="AlphaFoldDB" id="D0WFJ9"/>
<sequence>MRPTGSLRRKEINVAQDKGLSSLDKALIAARAADGKKATDIIIQDVRDLVDVTDYFVIVTAQNNRQISAVLNAIEEEELKQAGVKPFGVEGAREGFWALLDFGDFIVHIFQPEGRDYYRLEEVWTDAPRVDFELEGSQDEAAAPAADAPTEE</sequence>
<dbReference type="EMBL" id="ACUX02000006">
    <property type="protein sequence ID" value="EEZ61262.1"/>
    <property type="molecule type" value="Genomic_DNA"/>
</dbReference>
<dbReference type="STRING" id="649764.HMPREF0762_00598"/>
<dbReference type="HAMAP" id="MF_01477">
    <property type="entry name" value="Iojap_RsfS"/>
    <property type="match status" value="1"/>
</dbReference>
<comment type="caution">
    <text evidence="3">The sequence shown here is derived from an EMBL/GenBank/DDBJ whole genome shotgun (WGS) entry which is preliminary data.</text>
</comment>